<keyword evidence="6" id="KW-0804">Transcription</keyword>
<dbReference type="Gene3D" id="3.90.1100.10">
    <property type="match status" value="1"/>
</dbReference>
<proteinExistence type="inferred from homology"/>
<keyword evidence="3" id="KW-0240">DNA-directed RNA polymerase</keyword>
<evidence type="ECO:0000256" key="6">
    <source>
        <dbReference type="ARBA" id="ARBA00023163"/>
    </source>
</evidence>
<protein>
    <recommendedName>
        <fullName evidence="2">DNA-directed RNA polymerase</fullName>
        <ecNumber evidence="2">2.7.7.6</ecNumber>
    </recommendedName>
</protein>
<dbReference type="GO" id="GO:0006351">
    <property type="term" value="P:DNA-templated transcription"/>
    <property type="evidence" value="ECO:0007669"/>
    <property type="project" value="InterPro"/>
</dbReference>
<evidence type="ECO:0000313" key="10">
    <source>
        <dbReference type="Proteomes" id="UP000006727"/>
    </source>
</evidence>
<dbReference type="Proteomes" id="UP000006727">
    <property type="component" value="Chromosome 5"/>
</dbReference>
<evidence type="ECO:0000259" key="8">
    <source>
        <dbReference type="Pfam" id="PF04565"/>
    </source>
</evidence>
<keyword evidence="10" id="KW-1185">Reference proteome</keyword>
<evidence type="ECO:0000256" key="3">
    <source>
        <dbReference type="ARBA" id="ARBA00022478"/>
    </source>
</evidence>
<dbReference type="InParanoid" id="A0A7I4FQ66"/>
<dbReference type="Gramene" id="Pp3c5_1420V3.1">
    <property type="protein sequence ID" value="Pp3c5_1420V3.1"/>
    <property type="gene ID" value="Pp3c5_1420"/>
</dbReference>
<feature type="domain" description="RNA polymerase Rpb2" evidence="8">
    <location>
        <begin position="104"/>
        <end position="165"/>
    </location>
</feature>
<name>A0A7I4FQ66_PHYPA</name>
<dbReference type="SUPFAM" id="SSF64484">
    <property type="entry name" value="beta and beta-prime subunits of DNA dependent RNA-polymerase"/>
    <property type="match status" value="1"/>
</dbReference>
<dbReference type="AlphaFoldDB" id="A0A7I4FQ66"/>
<dbReference type="PANTHER" id="PTHR20856">
    <property type="entry name" value="DNA-DIRECTED RNA POLYMERASE I SUBUNIT 2"/>
    <property type="match status" value="1"/>
</dbReference>
<evidence type="ECO:0000256" key="4">
    <source>
        <dbReference type="ARBA" id="ARBA00022679"/>
    </source>
</evidence>
<reference evidence="9" key="3">
    <citation type="submission" date="2020-12" db="UniProtKB">
        <authorList>
            <consortium name="EnsemblPlants"/>
        </authorList>
    </citation>
    <scope>IDENTIFICATION</scope>
</reference>
<evidence type="ECO:0000256" key="5">
    <source>
        <dbReference type="ARBA" id="ARBA00022695"/>
    </source>
</evidence>
<keyword evidence="5" id="KW-0548">Nucleotidyltransferase</keyword>
<dbReference type="Pfam" id="PF04565">
    <property type="entry name" value="RNA_pol_Rpb2_3"/>
    <property type="match status" value="1"/>
</dbReference>
<dbReference type="GO" id="GO:0003677">
    <property type="term" value="F:DNA binding"/>
    <property type="evidence" value="ECO:0007669"/>
    <property type="project" value="InterPro"/>
</dbReference>
<evidence type="ECO:0000256" key="2">
    <source>
        <dbReference type="ARBA" id="ARBA00012418"/>
    </source>
</evidence>
<keyword evidence="4" id="KW-0808">Transferase</keyword>
<evidence type="ECO:0000313" key="9">
    <source>
        <dbReference type="EnsemblPlants" id="Pp3c5_1420V3.1"/>
    </source>
</evidence>
<dbReference type="InterPro" id="IPR007645">
    <property type="entry name" value="RNA_pol_Rpb2_3"/>
</dbReference>
<dbReference type="InterPro" id="IPR015712">
    <property type="entry name" value="DNA-dir_RNA_pol_su2"/>
</dbReference>
<accession>A0A7I4FQ66</accession>
<organism evidence="9 10">
    <name type="scientific">Physcomitrium patens</name>
    <name type="common">Spreading-leaved earth moss</name>
    <name type="synonym">Physcomitrella patens</name>
    <dbReference type="NCBI Taxonomy" id="3218"/>
    <lineage>
        <taxon>Eukaryota</taxon>
        <taxon>Viridiplantae</taxon>
        <taxon>Streptophyta</taxon>
        <taxon>Embryophyta</taxon>
        <taxon>Bryophyta</taxon>
        <taxon>Bryophytina</taxon>
        <taxon>Bryopsida</taxon>
        <taxon>Funariidae</taxon>
        <taxon>Funariales</taxon>
        <taxon>Funariaceae</taxon>
        <taxon>Physcomitrium</taxon>
    </lineage>
</organism>
<comment type="similarity">
    <text evidence="1 7">Belongs to the RNA polymerase beta chain family.</text>
</comment>
<reference evidence="9 10" key="2">
    <citation type="journal article" date="2018" name="Plant J.">
        <title>The Physcomitrella patens chromosome-scale assembly reveals moss genome structure and evolution.</title>
        <authorList>
            <person name="Lang D."/>
            <person name="Ullrich K.K."/>
            <person name="Murat F."/>
            <person name="Fuchs J."/>
            <person name="Jenkins J."/>
            <person name="Haas F.B."/>
            <person name="Piednoel M."/>
            <person name="Gundlach H."/>
            <person name="Van Bel M."/>
            <person name="Meyberg R."/>
            <person name="Vives C."/>
            <person name="Morata J."/>
            <person name="Symeonidi A."/>
            <person name="Hiss M."/>
            <person name="Muchero W."/>
            <person name="Kamisugi Y."/>
            <person name="Saleh O."/>
            <person name="Blanc G."/>
            <person name="Decker E.L."/>
            <person name="van Gessel N."/>
            <person name="Grimwood J."/>
            <person name="Hayes R.D."/>
            <person name="Graham S.W."/>
            <person name="Gunter L.E."/>
            <person name="McDaniel S.F."/>
            <person name="Hoernstein S.N.W."/>
            <person name="Larsson A."/>
            <person name="Li F.W."/>
            <person name="Perroud P.F."/>
            <person name="Phillips J."/>
            <person name="Ranjan P."/>
            <person name="Rokshar D.S."/>
            <person name="Rothfels C.J."/>
            <person name="Schneider L."/>
            <person name="Shu S."/>
            <person name="Stevenson D.W."/>
            <person name="Thummler F."/>
            <person name="Tillich M."/>
            <person name="Villarreal Aguilar J.C."/>
            <person name="Widiez T."/>
            <person name="Wong G.K."/>
            <person name="Wymore A."/>
            <person name="Zhang Y."/>
            <person name="Zimmer A.D."/>
            <person name="Quatrano R.S."/>
            <person name="Mayer K.F.X."/>
            <person name="Goodstein D."/>
            <person name="Casacuberta J.M."/>
            <person name="Vandepoele K."/>
            <person name="Reski R."/>
            <person name="Cuming A.C."/>
            <person name="Tuskan G.A."/>
            <person name="Maumus F."/>
            <person name="Salse J."/>
            <person name="Schmutz J."/>
            <person name="Rensing S.A."/>
        </authorList>
    </citation>
    <scope>NUCLEOTIDE SEQUENCE [LARGE SCALE GENOMIC DNA]</scope>
    <source>
        <strain evidence="9 10">cv. Gransden 2004</strain>
    </source>
</reference>
<dbReference type="EnsemblPlants" id="Pp3c5_1420V3.1">
    <property type="protein sequence ID" value="Pp3c5_1420V3.1"/>
    <property type="gene ID" value="Pp3c5_1420"/>
</dbReference>
<reference evidence="9 10" key="1">
    <citation type="journal article" date="2008" name="Science">
        <title>The Physcomitrella genome reveals evolutionary insights into the conquest of land by plants.</title>
        <authorList>
            <person name="Rensing S."/>
            <person name="Lang D."/>
            <person name="Zimmer A."/>
            <person name="Terry A."/>
            <person name="Salamov A."/>
            <person name="Shapiro H."/>
            <person name="Nishiyama T."/>
            <person name="Perroud P.-F."/>
            <person name="Lindquist E."/>
            <person name="Kamisugi Y."/>
            <person name="Tanahashi T."/>
            <person name="Sakakibara K."/>
            <person name="Fujita T."/>
            <person name="Oishi K."/>
            <person name="Shin-I T."/>
            <person name="Kuroki Y."/>
            <person name="Toyoda A."/>
            <person name="Suzuki Y."/>
            <person name="Hashimoto A."/>
            <person name="Yamaguchi K."/>
            <person name="Sugano A."/>
            <person name="Kohara Y."/>
            <person name="Fujiyama A."/>
            <person name="Anterola A."/>
            <person name="Aoki S."/>
            <person name="Ashton N."/>
            <person name="Barbazuk W.B."/>
            <person name="Barker E."/>
            <person name="Bennetzen J."/>
            <person name="Bezanilla M."/>
            <person name="Blankenship R."/>
            <person name="Cho S.H."/>
            <person name="Dutcher S."/>
            <person name="Estelle M."/>
            <person name="Fawcett J.A."/>
            <person name="Gundlach H."/>
            <person name="Hanada K."/>
            <person name="Heyl A."/>
            <person name="Hicks K.A."/>
            <person name="Hugh J."/>
            <person name="Lohr M."/>
            <person name="Mayer K."/>
            <person name="Melkozernov A."/>
            <person name="Murata T."/>
            <person name="Nelson D."/>
            <person name="Pils B."/>
            <person name="Prigge M."/>
            <person name="Reiss B."/>
            <person name="Renner T."/>
            <person name="Rombauts S."/>
            <person name="Rushton P."/>
            <person name="Sanderfoot A."/>
            <person name="Schween G."/>
            <person name="Shiu S.-H."/>
            <person name="Stueber K."/>
            <person name="Theodoulou F.L."/>
            <person name="Tu H."/>
            <person name="Van de Peer Y."/>
            <person name="Verrier P.J."/>
            <person name="Waters E."/>
            <person name="Wood A."/>
            <person name="Yang L."/>
            <person name="Cove D."/>
            <person name="Cuming A."/>
            <person name="Hasebe M."/>
            <person name="Lucas S."/>
            <person name="Mishler D.B."/>
            <person name="Reski R."/>
            <person name="Grigoriev I."/>
            <person name="Quatrano R.S."/>
            <person name="Boore J.L."/>
        </authorList>
    </citation>
    <scope>NUCLEOTIDE SEQUENCE [LARGE SCALE GENOMIC DNA]</scope>
    <source>
        <strain evidence="9 10">cv. Gransden 2004</strain>
    </source>
</reference>
<dbReference type="EC" id="2.7.7.6" evidence="2"/>
<evidence type="ECO:0000256" key="1">
    <source>
        <dbReference type="ARBA" id="ARBA00006835"/>
    </source>
</evidence>
<sequence>MKVLRKTIASVKREILSWTDHQKEVSRHLLESQLDATMLDSSIIHSTERISATLDDDKKIKSNSKKKAVIVSTLNRISKDIQNNFKISIWEGYTQGDNKRIISQVLSSKSILDSLSHIKRVEISSKERRSTIMRQIHPTQLGYICPYETPKGPDVGIVKYFSSTYTITPYVDLDDVLNHLGVLPQGNDALFINRLFVIRTSKDNILKSIKAYKRKEEAFMFISIHYSSDKETHIQTTRGKYIKPLLIYTNGSAPVYSNTTVDDMYKAGMLEMIDATEQMQCFIAIIHDGICNQHTHVEIYPLFIFGLSASMTPYANFNQSSRIVFQS</sequence>
<dbReference type="GO" id="GO:0000428">
    <property type="term" value="C:DNA-directed RNA polymerase complex"/>
    <property type="evidence" value="ECO:0007669"/>
    <property type="project" value="UniProtKB-KW"/>
</dbReference>
<dbReference type="GO" id="GO:0032549">
    <property type="term" value="F:ribonucleoside binding"/>
    <property type="evidence" value="ECO:0007669"/>
    <property type="project" value="InterPro"/>
</dbReference>
<dbReference type="GO" id="GO:0003899">
    <property type="term" value="F:DNA-directed RNA polymerase activity"/>
    <property type="evidence" value="ECO:0007669"/>
    <property type="project" value="UniProtKB-EC"/>
</dbReference>
<dbReference type="EMBL" id="ABEU02000005">
    <property type="status" value="NOT_ANNOTATED_CDS"/>
    <property type="molecule type" value="Genomic_DNA"/>
</dbReference>
<evidence type="ECO:0000256" key="7">
    <source>
        <dbReference type="RuleBase" id="RU000434"/>
    </source>
</evidence>